<dbReference type="Proteomes" id="UP000320876">
    <property type="component" value="Unassembled WGS sequence"/>
</dbReference>
<evidence type="ECO:0000313" key="2">
    <source>
        <dbReference type="Proteomes" id="UP000320876"/>
    </source>
</evidence>
<protein>
    <recommendedName>
        <fullName evidence="3">CDP-glycerol:poly(Glycerophosphate) glycerophosphotransferase</fullName>
    </recommendedName>
</protein>
<proteinExistence type="predicted"/>
<name>A0A542DLW5_AMYCI</name>
<evidence type="ECO:0008006" key="3">
    <source>
        <dbReference type="Google" id="ProtNLM"/>
    </source>
</evidence>
<dbReference type="EMBL" id="VFML01000001">
    <property type="protein sequence ID" value="TQJ04080.1"/>
    <property type="molecule type" value="Genomic_DNA"/>
</dbReference>
<dbReference type="OrthoDB" id="3661391at2"/>
<keyword evidence="2" id="KW-1185">Reference proteome</keyword>
<accession>A0A542DLW5</accession>
<organism evidence="1 2">
    <name type="scientific">Amycolatopsis cihanbeyliensis</name>
    <dbReference type="NCBI Taxonomy" id="1128664"/>
    <lineage>
        <taxon>Bacteria</taxon>
        <taxon>Bacillati</taxon>
        <taxon>Actinomycetota</taxon>
        <taxon>Actinomycetes</taxon>
        <taxon>Pseudonocardiales</taxon>
        <taxon>Pseudonocardiaceae</taxon>
        <taxon>Amycolatopsis</taxon>
    </lineage>
</organism>
<dbReference type="RefSeq" id="WP_141999808.1">
    <property type="nucleotide sequence ID" value="NZ_VFML01000001.1"/>
</dbReference>
<reference evidence="1 2" key="1">
    <citation type="submission" date="2019-06" db="EMBL/GenBank/DDBJ databases">
        <title>Sequencing the genomes of 1000 actinobacteria strains.</title>
        <authorList>
            <person name="Klenk H.-P."/>
        </authorList>
    </citation>
    <scope>NUCLEOTIDE SEQUENCE [LARGE SCALE GENOMIC DNA]</scope>
    <source>
        <strain evidence="1 2">DSM 45679</strain>
    </source>
</reference>
<sequence length="541" mass="58984">MDERYRQWRTIDFQRTVLVVVRTVTTLTRLLDILALIESDLRIQAVYTYDPWCPAIFAAGVPEFLGELGAPVIPWEQARGTRFDLAIAASENDALHELDAPILLVPHGIGYQKYYPGGRVTSGMNPERLLRGGRVVPDTIALSHPAQREQLRAACPPAEERAVVIGDPCHDRMRVSAHRVPHYRDALGSGERRLVVLCSTWGPGSLFGTWPRLPERLLGELPADEYQVAAILHPGVWAAHGHRQVRAWLRPALDAGLALIPPERGWQATVLAADCVLSDEGSATLYAAAMDKPLLLATGVDPADTTVPGSPLADLTRKATRLEQDRDLRAQLDQAIGTHRAGAHGDIVERVVRNSGRCAEVLAGLVYRRLGLEPAQGSPTFPPVDAPVTEIATAAAHLVGGRVTEDGAVTLVRFPAVPTGSPPYWESRHLTADAERATLRQLENATIVHSAVSVSDFDTWSRHALRQWPDARMASAPLGERGCVLRTREGRGVTLEFQHGGADPRLLASLARVRLESGHDLPTVDTLRLGERDLAVRIRGG</sequence>
<gene>
    <name evidence="1" type="ORF">FB471_3861</name>
</gene>
<evidence type="ECO:0000313" key="1">
    <source>
        <dbReference type="EMBL" id="TQJ04080.1"/>
    </source>
</evidence>
<dbReference type="AlphaFoldDB" id="A0A542DLW5"/>
<dbReference type="SUPFAM" id="SSF53756">
    <property type="entry name" value="UDP-Glycosyltransferase/glycogen phosphorylase"/>
    <property type="match status" value="1"/>
</dbReference>
<comment type="caution">
    <text evidence="1">The sequence shown here is derived from an EMBL/GenBank/DDBJ whole genome shotgun (WGS) entry which is preliminary data.</text>
</comment>